<keyword evidence="2" id="KW-0808">Transferase</keyword>
<dbReference type="PANTHER" id="PTHR47837:SF1">
    <property type="entry name" value="GTP PYROPHOSPHOKINASE YJBM"/>
    <property type="match status" value="1"/>
</dbReference>
<evidence type="ECO:0000313" key="2">
    <source>
        <dbReference type="EMBL" id="SPT70471.1"/>
    </source>
</evidence>
<dbReference type="InterPro" id="IPR043519">
    <property type="entry name" value="NT_sf"/>
</dbReference>
<evidence type="ECO:0000259" key="1">
    <source>
        <dbReference type="SMART" id="SM00954"/>
    </source>
</evidence>
<dbReference type="SMART" id="SM00954">
    <property type="entry name" value="RelA_SpoT"/>
    <property type="match status" value="1"/>
</dbReference>
<gene>
    <name evidence="2" type="primary">yjbM</name>
    <name evidence="2" type="ORF">NCTC13093_01886</name>
</gene>
<dbReference type="InterPro" id="IPR007685">
    <property type="entry name" value="RelA_SpoT"/>
</dbReference>
<keyword evidence="3" id="KW-1185">Reference proteome</keyword>
<dbReference type="PANTHER" id="PTHR47837">
    <property type="entry name" value="GTP PYROPHOSPHOKINASE YJBM"/>
    <property type="match status" value="1"/>
</dbReference>
<dbReference type="RefSeq" id="WP_113744537.1">
    <property type="nucleotide sequence ID" value="NZ_UAPV01000001.1"/>
</dbReference>
<accession>A0A2X0WY64</accession>
<dbReference type="Gene3D" id="3.30.460.10">
    <property type="entry name" value="Beta Polymerase, domain 2"/>
    <property type="match status" value="1"/>
</dbReference>
<dbReference type="GO" id="GO:0016301">
    <property type="term" value="F:kinase activity"/>
    <property type="evidence" value="ECO:0007669"/>
    <property type="project" value="UniProtKB-KW"/>
</dbReference>
<protein>
    <submittedName>
        <fullName evidence="2">GTP pyrophosphokinase yjbM</fullName>
        <ecNumber evidence="2">2.7.6.5</ecNumber>
    </submittedName>
</protein>
<organism evidence="2 3">
    <name type="scientific">Anaerobiospirillum thomasii</name>
    <dbReference type="NCBI Taxonomy" id="179995"/>
    <lineage>
        <taxon>Bacteria</taxon>
        <taxon>Pseudomonadati</taxon>
        <taxon>Pseudomonadota</taxon>
        <taxon>Gammaproteobacteria</taxon>
        <taxon>Aeromonadales</taxon>
        <taxon>Succinivibrionaceae</taxon>
        <taxon>Anaerobiospirillum</taxon>
    </lineage>
</organism>
<reference evidence="2 3" key="1">
    <citation type="submission" date="2018-06" db="EMBL/GenBank/DDBJ databases">
        <authorList>
            <consortium name="Pathogen Informatics"/>
            <person name="Doyle S."/>
        </authorList>
    </citation>
    <scope>NUCLEOTIDE SEQUENCE [LARGE SCALE GENOMIC DNA]</scope>
    <source>
        <strain evidence="2 3">NCTC13093</strain>
    </source>
</reference>
<keyword evidence="2" id="KW-0418">Kinase</keyword>
<name>A0A2X0WY64_9GAMM</name>
<feature type="domain" description="RelA/SpoT" evidence="1">
    <location>
        <begin position="71"/>
        <end position="197"/>
    </location>
</feature>
<dbReference type="EMBL" id="UAPV01000001">
    <property type="protein sequence ID" value="SPT70471.1"/>
    <property type="molecule type" value="Genomic_DNA"/>
</dbReference>
<dbReference type="AlphaFoldDB" id="A0A2X0WY64"/>
<sequence>MSIIIFSRLISNTAIDNAGNKIKAQGNKALPENFEIIKQWRKLHAMPLNALQVYIRRKLNKTDYSKVIIVQRLKRMPSIISKIQRIPSMRMSRMQDVGGIRIIAKNINDVYQINKLLTSSKRSSFDLIVPPHDYIEKPKEDGYRSLHQVVKYNGSKSNELYKGFRLEIQIRTLLQHYWATAVETLGMVDRVSYKSGHGEHEVKEFFRYASALFAIKENCNVLESLKDYDKKFLVEHINELDEKLKITHKLDIIAKSSRDIEESIKISKDAYYFVLDLTVINDNNSVIKISPFNKKSLDEAETLYTAKEYTSRDDENKSLLLLSAQNVTDMKKAYPNYFLETQNFISTLKEAKQY</sequence>
<evidence type="ECO:0000313" key="3">
    <source>
        <dbReference type="Proteomes" id="UP000250086"/>
    </source>
</evidence>
<dbReference type="Pfam" id="PF04607">
    <property type="entry name" value="RelA_SpoT"/>
    <property type="match status" value="1"/>
</dbReference>
<dbReference type="GO" id="GO:0008728">
    <property type="term" value="F:GTP diphosphokinase activity"/>
    <property type="evidence" value="ECO:0007669"/>
    <property type="project" value="UniProtKB-EC"/>
</dbReference>
<dbReference type="Proteomes" id="UP000250086">
    <property type="component" value="Unassembled WGS sequence"/>
</dbReference>
<dbReference type="CDD" id="cd05399">
    <property type="entry name" value="NT_Rel-Spo_like"/>
    <property type="match status" value="1"/>
</dbReference>
<dbReference type="EC" id="2.7.6.5" evidence="2"/>
<proteinExistence type="predicted"/>
<dbReference type="InterPro" id="IPR052366">
    <property type="entry name" value="GTP_Pyrophosphokinase"/>
</dbReference>
<dbReference type="SUPFAM" id="SSF81301">
    <property type="entry name" value="Nucleotidyltransferase"/>
    <property type="match status" value="1"/>
</dbReference>
<dbReference type="GO" id="GO:0015969">
    <property type="term" value="P:guanosine tetraphosphate metabolic process"/>
    <property type="evidence" value="ECO:0007669"/>
    <property type="project" value="InterPro"/>
</dbReference>